<dbReference type="SUPFAM" id="SSF103612">
    <property type="entry name" value="SBT domain"/>
    <property type="match status" value="1"/>
</dbReference>
<accession>A0A103YMM5</accession>
<dbReference type="STRING" id="59895.A0A103YMM5"/>
<dbReference type="GO" id="GO:0008270">
    <property type="term" value="F:zinc ion binding"/>
    <property type="evidence" value="ECO:0007669"/>
    <property type="project" value="UniProtKB-KW"/>
</dbReference>
<dbReference type="Gene3D" id="4.10.1100.10">
    <property type="entry name" value="Transcription factor, SBP-box domain"/>
    <property type="match status" value="1"/>
</dbReference>
<dbReference type="Proteomes" id="UP000243975">
    <property type="component" value="Unassembled WGS sequence"/>
</dbReference>
<dbReference type="PANTHER" id="PTHR31251">
    <property type="entry name" value="SQUAMOSA PROMOTER-BINDING-LIKE PROTEIN 4"/>
    <property type="match status" value="1"/>
</dbReference>
<dbReference type="GO" id="GO:0003677">
    <property type="term" value="F:DNA binding"/>
    <property type="evidence" value="ECO:0007669"/>
    <property type="project" value="InterPro"/>
</dbReference>
<protein>
    <submittedName>
        <fullName evidence="7">Transcription factor, SBP-box</fullName>
    </submittedName>
</protein>
<keyword evidence="8" id="KW-1185">Reference proteome</keyword>
<dbReference type="EMBL" id="LEKV01000031">
    <property type="protein sequence ID" value="KVI11864.1"/>
    <property type="molecule type" value="Genomic_DNA"/>
</dbReference>
<comment type="caution">
    <text evidence="7">The sequence shown here is derived from an EMBL/GenBank/DDBJ whole genome shotgun (WGS) entry which is preliminary data.</text>
</comment>
<dbReference type="Gramene" id="KVI11864">
    <property type="protein sequence ID" value="KVI11864"/>
    <property type="gene ID" value="Ccrd_009724"/>
</dbReference>
<dbReference type="InterPro" id="IPR004333">
    <property type="entry name" value="SBP_dom"/>
</dbReference>
<evidence type="ECO:0000256" key="1">
    <source>
        <dbReference type="ARBA" id="ARBA00022723"/>
    </source>
</evidence>
<feature type="compositionally biased region" description="Basic and acidic residues" evidence="5">
    <location>
        <begin position="389"/>
        <end position="401"/>
    </location>
</feature>
<dbReference type="Pfam" id="PF03110">
    <property type="entry name" value="SBP"/>
    <property type="match status" value="1"/>
</dbReference>
<evidence type="ECO:0000313" key="8">
    <source>
        <dbReference type="Proteomes" id="UP000243975"/>
    </source>
</evidence>
<organism evidence="7 8">
    <name type="scientific">Cynara cardunculus var. scolymus</name>
    <name type="common">Globe artichoke</name>
    <name type="synonym">Cynara scolymus</name>
    <dbReference type="NCBI Taxonomy" id="59895"/>
    <lineage>
        <taxon>Eukaryota</taxon>
        <taxon>Viridiplantae</taxon>
        <taxon>Streptophyta</taxon>
        <taxon>Embryophyta</taxon>
        <taxon>Tracheophyta</taxon>
        <taxon>Spermatophyta</taxon>
        <taxon>Magnoliopsida</taxon>
        <taxon>eudicotyledons</taxon>
        <taxon>Gunneridae</taxon>
        <taxon>Pentapetalae</taxon>
        <taxon>asterids</taxon>
        <taxon>campanulids</taxon>
        <taxon>Asterales</taxon>
        <taxon>Asteraceae</taxon>
        <taxon>Carduoideae</taxon>
        <taxon>Cardueae</taxon>
        <taxon>Carduinae</taxon>
        <taxon>Cynara</taxon>
    </lineage>
</organism>
<dbReference type="GO" id="GO:0005634">
    <property type="term" value="C:nucleus"/>
    <property type="evidence" value="ECO:0007669"/>
    <property type="project" value="InterPro"/>
</dbReference>
<gene>
    <name evidence="7" type="ORF">Ccrd_009724</name>
</gene>
<feature type="region of interest" description="Disordered" evidence="5">
    <location>
        <begin position="379"/>
        <end position="401"/>
    </location>
</feature>
<evidence type="ECO:0000256" key="3">
    <source>
        <dbReference type="ARBA" id="ARBA00022833"/>
    </source>
</evidence>
<dbReference type="PANTHER" id="PTHR31251:SF127">
    <property type="entry name" value="TRANSCRIPTION FACTOR, SBP-BOX-RELATED"/>
    <property type="match status" value="1"/>
</dbReference>
<proteinExistence type="predicted"/>
<name>A0A103YMM5_CYNCS</name>
<keyword evidence="1" id="KW-0479">Metal-binding</keyword>
<evidence type="ECO:0000313" key="7">
    <source>
        <dbReference type="EMBL" id="KVI11864.1"/>
    </source>
</evidence>
<evidence type="ECO:0000256" key="2">
    <source>
        <dbReference type="ARBA" id="ARBA00022771"/>
    </source>
</evidence>
<evidence type="ECO:0000259" key="6">
    <source>
        <dbReference type="PROSITE" id="PS51141"/>
    </source>
</evidence>
<feature type="compositionally biased region" description="Polar residues" evidence="5">
    <location>
        <begin position="379"/>
        <end position="388"/>
    </location>
</feature>
<dbReference type="PROSITE" id="PS51141">
    <property type="entry name" value="ZF_SBP"/>
    <property type="match status" value="1"/>
</dbReference>
<feature type="compositionally biased region" description="Polar residues" evidence="5">
    <location>
        <begin position="237"/>
        <end position="247"/>
    </location>
</feature>
<keyword evidence="3" id="KW-0862">Zinc</keyword>
<dbReference type="OMA" id="EWDWENL"/>
<dbReference type="InterPro" id="IPR044817">
    <property type="entry name" value="SBP-like"/>
</dbReference>
<reference evidence="7 8" key="1">
    <citation type="journal article" date="2016" name="Sci. Rep.">
        <title>The genome sequence of the outbreeding globe artichoke constructed de novo incorporating a phase-aware low-pass sequencing strategy of F1 progeny.</title>
        <authorList>
            <person name="Scaglione D."/>
            <person name="Reyes-Chin-Wo S."/>
            <person name="Acquadro A."/>
            <person name="Froenicke L."/>
            <person name="Portis E."/>
            <person name="Beitel C."/>
            <person name="Tirone M."/>
            <person name="Mauro R."/>
            <person name="Lo Monaco A."/>
            <person name="Mauromicale G."/>
            <person name="Faccioli P."/>
            <person name="Cattivelli L."/>
            <person name="Rieseberg L."/>
            <person name="Michelmore R."/>
            <person name="Lanteri S."/>
        </authorList>
    </citation>
    <scope>NUCLEOTIDE SEQUENCE [LARGE SCALE GENOMIC DNA]</scope>
    <source>
        <strain evidence="7">2C</strain>
    </source>
</reference>
<evidence type="ECO:0000256" key="5">
    <source>
        <dbReference type="SAM" id="MobiDB-lite"/>
    </source>
</evidence>
<feature type="region of interest" description="Disordered" evidence="5">
    <location>
        <begin position="224"/>
        <end position="247"/>
    </location>
</feature>
<feature type="compositionally biased region" description="Basic residues" evidence="5">
    <location>
        <begin position="224"/>
        <end position="233"/>
    </location>
</feature>
<feature type="non-terminal residue" evidence="7">
    <location>
        <position position="1"/>
    </location>
</feature>
<dbReference type="AlphaFoldDB" id="A0A103YMM5"/>
<dbReference type="InterPro" id="IPR036893">
    <property type="entry name" value="SBP_sf"/>
</dbReference>
<keyword evidence="2 4" id="KW-0863">Zinc-finger</keyword>
<feature type="domain" description="SBP-type" evidence="6">
    <location>
        <begin position="150"/>
        <end position="234"/>
    </location>
</feature>
<sequence>MDWNLNTPTEWDWENLAIYSSKEIEVTKNLQLSSHESQEHEPVDNVDFSFSASADSSSKETIKTFGVFDDLHKSFLEKEEPSWVGENGRFSNMVEEASVFSGEAMIGLKLGRHGSSSSSNNKTATASVSLFPTTSPMIKRSRASYLSSQSPRCQVEGCNLDLSSAKDYHRRHRICANHSKSPKVVVAGMERRFCQQCSRQAILTSTFHDLSEFDDRKRSCRRRLSAHNARRRRPQSEDIQFSSTRMSSSICDRRPQMNFLLNRASIPIMDSTVPPESSCNFKGEESLLGLAKDGGIDVLPTNGALHFSSERFMPRNVNHNGMDSTSNPLLSGDVRHAFSLLSTSSWSSNWPDQASSFDQFAHGNSTISLGQPGMPLNLQNTTSSSTHLQDFHSFRSPHEFE</sequence>
<evidence type="ECO:0000256" key="4">
    <source>
        <dbReference type="PROSITE-ProRule" id="PRU00470"/>
    </source>
</evidence>